<dbReference type="OrthoDB" id="9808602at2"/>
<evidence type="ECO:0000259" key="1">
    <source>
        <dbReference type="Pfam" id="PF13460"/>
    </source>
</evidence>
<evidence type="ECO:0000313" key="3">
    <source>
        <dbReference type="Proteomes" id="UP000295310"/>
    </source>
</evidence>
<organism evidence="2 3">
    <name type="scientific">Macrococcus brunensis</name>
    <dbReference type="NCBI Taxonomy" id="198483"/>
    <lineage>
        <taxon>Bacteria</taxon>
        <taxon>Bacillati</taxon>
        <taxon>Bacillota</taxon>
        <taxon>Bacilli</taxon>
        <taxon>Bacillales</taxon>
        <taxon>Staphylococcaceae</taxon>
        <taxon>Macrococcus</taxon>
    </lineage>
</organism>
<protein>
    <submittedName>
        <fullName evidence="2">NAD(P)-dependent oxidoreductase</fullName>
    </submittedName>
</protein>
<proteinExistence type="predicted"/>
<dbReference type="AlphaFoldDB" id="A0A4R6BAR4"/>
<dbReference type="InterPro" id="IPR036291">
    <property type="entry name" value="NAD(P)-bd_dom_sf"/>
</dbReference>
<dbReference type="PANTHER" id="PTHR43000">
    <property type="entry name" value="DTDP-D-GLUCOSE 4,6-DEHYDRATASE-RELATED"/>
    <property type="match status" value="1"/>
</dbReference>
<dbReference type="Gene3D" id="3.40.50.720">
    <property type="entry name" value="NAD(P)-binding Rossmann-like Domain"/>
    <property type="match status" value="2"/>
</dbReference>
<sequence length="300" mass="34788">MKLLVTGATGHSGTFFLEKLNKNSKDIKLIRCLVRPTTDISILKGFKNLNIETVEGDIEDQKFLESVTRDIDTILNIANIRFTAKLQEAALKNNVDWLIAVHTTGRYSKFKSASKEYIEIEDKLLNERKMDLTILRPTMIYGSMKDHNMSKLIKFLDKSKFFPIFGNGKNLLQPVRAQDLAQAYYDVIMHPEVCKNKEYDLSGQDEITYNEIIRLISYELNRNTVKINMPINLSYCLANYGQKYIPKFPIKGEQVLRMQEDKVFSHEQARKDFGYAPLSFEKGIKNQVQEYLQKKRVPQK</sequence>
<dbReference type="EMBL" id="SCWA01000026">
    <property type="protein sequence ID" value="TDL93390.1"/>
    <property type="molecule type" value="Genomic_DNA"/>
</dbReference>
<accession>A0A4R6BAR4</accession>
<comment type="caution">
    <text evidence="2">The sequence shown here is derived from an EMBL/GenBank/DDBJ whole genome shotgun (WGS) entry which is preliminary data.</text>
</comment>
<dbReference type="Proteomes" id="UP000295310">
    <property type="component" value="Unassembled WGS sequence"/>
</dbReference>
<dbReference type="RefSeq" id="WP_133432764.1">
    <property type="nucleotide sequence ID" value="NZ_SCWA01000026.1"/>
</dbReference>
<dbReference type="Pfam" id="PF13460">
    <property type="entry name" value="NAD_binding_10"/>
    <property type="match status" value="1"/>
</dbReference>
<gene>
    <name evidence="2" type="ORF">ERX27_10520</name>
</gene>
<feature type="domain" description="NAD(P)-binding" evidence="1">
    <location>
        <begin position="7"/>
        <end position="141"/>
    </location>
</feature>
<name>A0A4R6BAR4_9STAP</name>
<dbReference type="SUPFAM" id="SSF51735">
    <property type="entry name" value="NAD(P)-binding Rossmann-fold domains"/>
    <property type="match status" value="1"/>
</dbReference>
<dbReference type="InterPro" id="IPR016040">
    <property type="entry name" value="NAD(P)-bd_dom"/>
</dbReference>
<keyword evidence="3" id="KW-1185">Reference proteome</keyword>
<reference evidence="2 3" key="1">
    <citation type="submission" date="2019-01" db="EMBL/GenBank/DDBJ databases">
        <title>Draft genome sequences of the type strains of six Macrococcus species.</title>
        <authorList>
            <person name="Mazhar S."/>
            <person name="Altermann E."/>
            <person name="Hill C."/>
            <person name="Mcauliffe O."/>
        </authorList>
    </citation>
    <scope>NUCLEOTIDE SEQUENCE [LARGE SCALE GENOMIC DNA]</scope>
    <source>
        <strain evidence="2 3">CCM4811</strain>
    </source>
</reference>
<evidence type="ECO:0000313" key="2">
    <source>
        <dbReference type="EMBL" id="TDL93390.1"/>
    </source>
</evidence>